<dbReference type="PANTHER" id="PTHR43308:SF5">
    <property type="entry name" value="S-LAYER PROTEIN _ PEPTIDOGLYCAN ENDO-BETA-N-ACETYLGLUCOSAMINIDASE"/>
    <property type="match status" value="1"/>
</dbReference>
<feature type="chain" id="PRO_5020316804" evidence="1">
    <location>
        <begin position="24"/>
        <end position="463"/>
    </location>
</feature>
<protein>
    <submittedName>
        <fullName evidence="3">S-layer family protein</fullName>
    </submittedName>
</protein>
<dbReference type="PROSITE" id="PS51272">
    <property type="entry name" value="SLH"/>
    <property type="match status" value="1"/>
</dbReference>
<evidence type="ECO:0000259" key="2">
    <source>
        <dbReference type="PROSITE" id="PS51272"/>
    </source>
</evidence>
<dbReference type="Proteomes" id="UP000295063">
    <property type="component" value="Unassembled WGS sequence"/>
</dbReference>
<sequence length="463" mass="51480">MKRSLSLALAAAFVVSVGSTSFAAPAANFTDVPAKHWSYDAVSYLTQAGIIDGYGDNTFQGDKTLTRYEMAEIVYKAMQNQSKANIAQKALIDKLGAEYALEMNKIDKIDTRLTKVEQNQSNIKFSGSLLVQQKWKSMDNVATKKGSNTEQSWFRMNGTAKIDENTTIGMRLVNIAPTKDNFRAANAIAAGTYGSSSSNTYGAEVDRFFATTKLGAVKATLGRQALDLDKEDILVDSAFFSYDGAKLAWNWNGLNFDVKHGRFTRDVRGYAFDGLSGDTALKYNDDGTVDTYATYSSAFSNIDIESINISSKTGKLNWNVGAATFRNWKQNQNLTKYYYTYAGWQFTNKFSMAAEYGKNQEATTGGAFGTVKAVYGAQALRKKGDQNVTVQYWENQKNAFYTAYTAIDTVDEGNSNAAKTLDFSYRYALSKNMTAKIQHATITDRTDDKNSYSFWKTQFIYKF</sequence>
<dbReference type="PANTHER" id="PTHR43308">
    <property type="entry name" value="OUTER MEMBRANE PROTEIN ALPHA-RELATED"/>
    <property type="match status" value="1"/>
</dbReference>
<name>A0A4R1PU13_9FIRM</name>
<dbReference type="RefSeq" id="WP_132082492.1">
    <property type="nucleotide sequence ID" value="NZ_SLUI01000012.1"/>
</dbReference>
<evidence type="ECO:0000313" key="3">
    <source>
        <dbReference type="EMBL" id="TCL35390.1"/>
    </source>
</evidence>
<feature type="domain" description="SLH" evidence="2">
    <location>
        <begin position="25"/>
        <end position="88"/>
    </location>
</feature>
<dbReference type="Pfam" id="PF00395">
    <property type="entry name" value="SLH"/>
    <property type="match status" value="1"/>
</dbReference>
<evidence type="ECO:0000313" key="4">
    <source>
        <dbReference type="Proteomes" id="UP000295063"/>
    </source>
</evidence>
<proteinExistence type="predicted"/>
<accession>A0A4R1PU13</accession>
<dbReference type="InterPro" id="IPR051465">
    <property type="entry name" value="Cell_Envelope_Struct_Comp"/>
</dbReference>
<dbReference type="AlphaFoldDB" id="A0A4R1PU13"/>
<keyword evidence="4" id="KW-1185">Reference proteome</keyword>
<comment type="caution">
    <text evidence="3">The sequence shown here is derived from an EMBL/GenBank/DDBJ whole genome shotgun (WGS) entry which is preliminary data.</text>
</comment>
<dbReference type="OrthoDB" id="2112962at2"/>
<organism evidence="3 4">
    <name type="scientific">Anaerospora hongkongensis</name>
    <dbReference type="NCBI Taxonomy" id="244830"/>
    <lineage>
        <taxon>Bacteria</taxon>
        <taxon>Bacillati</taxon>
        <taxon>Bacillota</taxon>
        <taxon>Negativicutes</taxon>
        <taxon>Selenomonadales</taxon>
        <taxon>Sporomusaceae</taxon>
        <taxon>Anaerospora</taxon>
    </lineage>
</organism>
<dbReference type="EMBL" id="SLUI01000012">
    <property type="protein sequence ID" value="TCL35390.1"/>
    <property type="molecule type" value="Genomic_DNA"/>
</dbReference>
<dbReference type="InterPro" id="IPR001119">
    <property type="entry name" value="SLH_dom"/>
</dbReference>
<evidence type="ECO:0000256" key="1">
    <source>
        <dbReference type="SAM" id="SignalP"/>
    </source>
</evidence>
<dbReference type="SUPFAM" id="SSF56935">
    <property type="entry name" value="Porins"/>
    <property type="match status" value="1"/>
</dbReference>
<reference evidence="3 4" key="1">
    <citation type="submission" date="2019-03" db="EMBL/GenBank/DDBJ databases">
        <title>Genomic Encyclopedia of Type Strains, Phase IV (KMG-IV): sequencing the most valuable type-strain genomes for metagenomic binning, comparative biology and taxonomic classification.</title>
        <authorList>
            <person name="Goeker M."/>
        </authorList>
    </citation>
    <scope>NUCLEOTIDE SEQUENCE [LARGE SCALE GENOMIC DNA]</scope>
    <source>
        <strain evidence="3 4">DSM 15969</strain>
    </source>
</reference>
<keyword evidence="1" id="KW-0732">Signal</keyword>
<feature type="signal peptide" evidence="1">
    <location>
        <begin position="1"/>
        <end position="23"/>
    </location>
</feature>
<gene>
    <name evidence="3" type="ORF">EV210_11248</name>
</gene>